<dbReference type="EMBL" id="DMAI01000372">
    <property type="protein sequence ID" value="HAE50256.1"/>
    <property type="molecule type" value="Genomic_DNA"/>
</dbReference>
<dbReference type="GO" id="GO:0045252">
    <property type="term" value="C:oxoglutarate dehydrogenase complex"/>
    <property type="evidence" value="ECO:0007669"/>
    <property type="project" value="TreeGrafter"/>
</dbReference>
<dbReference type="Gene3D" id="3.50.50.60">
    <property type="entry name" value="FAD/NAD(P)-binding domain"/>
    <property type="match status" value="1"/>
</dbReference>
<evidence type="ECO:0000313" key="2">
    <source>
        <dbReference type="EMBL" id="HAE50256.1"/>
    </source>
</evidence>
<comment type="similarity">
    <text evidence="1">Belongs to the class-I pyridine nucleotide-disulfide oxidoreductase family.</text>
</comment>
<gene>
    <name evidence="2" type="ORF">DCK97_22855</name>
</gene>
<keyword evidence="2" id="KW-0560">Oxidoreductase</keyword>
<feature type="non-terminal residue" evidence="2">
    <location>
        <position position="60"/>
    </location>
</feature>
<feature type="non-terminal residue" evidence="2">
    <location>
        <position position="1"/>
    </location>
</feature>
<dbReference type="PANTHER" id="PTHR22912">
    <property type="entry name" value="DISULFIDE OXIDOREDUCTASE"/>
    <property type="match status" value="1"/>
</dbReference>
<dbReference type="Proteomes" id="UP000257706">
    <property type="component" value="Unassembled WGS sequence"/>
</dbReference>
<dbReference type="PANTHER" id="PTHR22912:SF223">
    <property type="entry name" value="DIHYDROLIPOYL DEHYDROGENASE 1, MITOCHONDRIAL"/>
    <property type="match status" value="1"/>
</dbReference>
<sequence>SKALLQSSELYAETKHGLEEHGVKLSGVELDLAAMMTRKGKVVSQLTGGIEGLFKKNKVT</sequence>
<evidence type="ECO:0000313" key="3">
    <source>
        <dbReference type="Proteomes" id="UP000257706"/>
    </source>
</evidence>
<dbReference type="EC" id="1.8.1.4" evidence="2"/>
<reference evidence="2 3" key="1">
    <citation type="journal article" date="2018" name="Nat. Biotechnol.">
        <title>A standardized bacterial taxonomy based on genome phylogeny substantially revises the tree of life.</title>
        <authorList>
            <person name="Parks D.H."/>
            <person name="Chuvochina M."/>
            <person name="Waite D.W."/>
            <person name="Rinke C."/>
            <person name="Skarshewski A."/>
            <person name="Chaumeil P.A."/>
            <person name="Hugenholtz P."/>
        </authorList>
    </citation>
    <scope>NUCLEOTIDE SEQUENCE [LARGE SCALE GENOMIC DNA]</scope>
    <source>
        <strain evidence="2">UBA8739</strain>
    </source>
</reference>
<dbReference type="InterPro" id="IPR036188">
    <property type="entry name" value="FAD/NAD-bd_sf"/>
</dbReference>
<evidence type="ECO:0000256" key="1">
    <source>
        <dbReference type="ARBA" id="ARBA00007532"/>
    </source>
</evidence>
<accession>A0A3B9IR60</accession>
<proteinExistence type="inferred from homology"/>
<dbReference type="AlphaFoldDB" id="A0A3B9IR60"/>
<comment type="caution">
    <text evidence="2">The sequence shown here is derived from an EMBL/GenBank/DDBJ whole genome shotgun (WGS) entry which is preliminary data.</text>
</comment>
<dbReference type="GO" id="GO:0050660">
    <property type="term" value="F:flavin adenine dinucleotide binding"/>
    <property type="evidence" value="ECO:0007669"/>
    <property type="project" value="TreeGrafter"/>
</dbReference>
<name>A0A3B9IR60_9PROT</name>
<dbReference type="GO" id="GO:0006103">
    <property type="term" value="P:2-oxoglutarate metabolic process"/>
    <property type="evidence" value="ECO:0007669"/>
    <property type="project" value="TreeGrafter"/>
</dbReference>
<protein>
    <submittedName>
        <fullName evidence="2">Dihydrolipoyl dehydrogenase</fullName>
        <ecNumber evidence="2">1.8.1.4</ecNumber>
    </submittedName>
</protein>
<organism evidence="2 3">
    <name type="scientific">Tistrella mobilis</name>
    <dbReference type="NCBI Taxonomy" id="171437"/>
    <lineage>
        <taxon>Bacteria</taxon>
        <taxon>Pseudomonadati</taxon>
        <taxon>Pseudomonadota</taxon>
        <taxon>Alphaproteobacteria</taxon>
        <taxon>Geminicoccales</taxon>
        <taxon>Geminicoccaceae</taxon>
        <taxon>Tistrella</taxon>
    </lineage>
</organism>
<dbReference type="InterPro" id="IPR050151">
    <property type="entry name" value="Class-I_Pyr_Nuc-Dis_Oxidored"/>
</dbReference>
<dbReference type="GO" id="GO:0004148">
    <property type="term" value="F:dihydrolipoyl dehydrogenase (NADH) activity"/>
    <property type="evidence" value="ECO:0007669"/>
    <property type="project" value="UniProtKB-EC"/>
</dbReference>